<evidence type="ECO:0000256" key="4">
    <source>
        <dbReference type="RuleBase" id="RU003616"/>
    </source>
</evidence>
<evidence type="ECO:0000256" key="3">
    <source>
        <dbReference type="PROSITE-ProRule" id="PRU00285"/>
    </source>
</evidence>
<reference evidence="6 7" key="1">
    <citation type="journal article" date="2018" name="Mol. Plant">
        <title>The genome of Artemisia annua provides insight into the evolution of Asteraceae family and artemisinin biosynthesis.</title>
        <authorList>
            <person name="Shen Q."/>
            <person name="Zhang L."/>
            <person name="Liao Z."/>
            <person name="Wang S."/>
            <person name="Yan T."/>
            <person name="Shi P."/>
            <person name="Liu M."/>
            <person name="Fu X."/>
            <person name="Pan Q."/>
            <person name="Wang Y."/>
            <person name="Lv Z."/>
            <person name="Lu X."/>
            <person name="Zhang F."/>
            <person name="Jiang W."/>
            <person name="Ma Y."/>
            <person name="Chen M."/>
            <person name="Hao X."/>
            <person name="Li L."/>
            <person name="Tang Y."/>
            <person name="Lv G."/>
            <person name="Zhou Y."/>
            <person name="Sun X."/>
            <person name="Brodelius P.E."/>
            <person name="Rose J.K.C."/>
            <person name="Tang K."/>
        </authorList>
    </citation>
    <scope>NUCLEOTIDE SEQUENCE [LARGE SCALE GENOMIC DNA]</scope>
    <source>
        <strain evidence="7">cv. Huhao1</strain>
        <tissue evidence="6">Leaf</tissue>
    </source>
</reference>
<evidence type="ECO:0000313" key="7">
    <source>
        <dbReference type="Proteomes" id="UP000245207"/>
    </source>
</evidence>
<dbReference type="Proteomes" id="UP000245207">
    <property type="component" value="Unassembled WGS sequence"/>
</dbReference>
<dbReference type="CDD" id="cd06464">
    <property type="entry name" value="ACD_sHsps-like"/>
    <property type="match status" value="1"/>
</dbReference>
<dbReference type="PANTHER" id="PTHR46991:SF11">
    <property type="entry name" value="SMALL HEAT SHOCK PROTEIN HSPF"/>
    <property type="match status" value="1"/>
</dbReference>
<gene>
    <name evidence="6" type="ORF">CTI12_AA493990</name>
</gene>
<sequence>MATSLALKRSATSANKVFSKLFAPVRSVSVANTQLRGFNTNTSQVEAYDDFNKTVDVDRRNENSSYVARPRDNDFFSDLFDPFSTTRSLSQIMNMMDQFAENPFLPASRLGGSGFGYGARRGWDAKEDDEALNLRFDMPGLDKDNVKISVEQNTLVIKGEAEKESGEDEQSVQRRRYSSRIDLPMEVYKLNEIQAEMKNGVLKLVVPKVKSEERKDVWEVEVK</sequence>
<dbReference type="InterPro" id="IPR044656">
    <property type="entry name" value="HSP14.7/HSP23.5/HSP23.6-like"/>
</dbReference>
<feature type="domain" description="SHSP" evidence="5">
    <location>
        <begin position="114"/>
        <end position="223"/>
    </location>
</feature>
<keyword evidence="2" id="KW-0346">Stress response</keyword>
<evidence type="ECO:0000256" key="2">
    <source>
        <dbReference type="ARBA" id="ARBA00023016"/>
    </source>
</evidence>
<dbReference type="SUPFAM" id="SSF49764">
    <property type="entry name" value="HSP20-like chaperones"/>
    <property type="match status" value="1"/>
</dbReference>
<keyword evidence="1" id="KW-0809">Transit peptide</keyword>
<dbReference type="OrthoDB" id="1431247at2759"/>
<comment type="caution">
    <text evidence="6">The sequence shown here is derived from an EMBL/GenBank/DDBJ whole genome shotgun (WGS) entry which is preliminary data.</text>
</comment>
<dbReference type="Pfam" id="PF00011">
    <property type="entry name" value="HSP20"/>
    <property type="match status" value="1"/>
</dbReference>
<dbReference type="AlphaFoldDB" id="A0A2U1LGG9"/>
<proteinExistence type="inferred from homology"/>
<keyword evidence="7" id="KW-1185">Reference proteome</keyword>
<protein>
    <submittedName>
        <fullName evidence="6">Alpha crystallin/Hsp20 domain-containing protein</fullName>
    </submittedName>
</protein>
<dbReference type="PROSITE" id="PS01031">
    <property type="entry name" value="SHSP"/>
    <property type="match status" value="1"/>
</dbReference>
<organism evidence="6 7">
    <name type="scientific">Artemisia annua</name>
    <name type="common">Sweet wormwood</name>
    <dbReference type="NCBI Taxonomy" id="35608"/>
    <lineage>
        <taxon>Eukaryota</taxon>
        <taxon>Viridiplantae</taxon>
        <taxon>Streptophyta</taxon>
        <taxon>Embryophyta</taxon>
        <taxon>Tracheophyta</taxon>
        <taxon>Spermatophyta</taxon>
        <taxon>Magnoliopsida</taxon>
        <taxon>eudicotyledons</taxon>
        <taxon>Gunneridae</taxon>
        <taxon>Pentapetalae</taxon>
        <taxon>asterids</taxon>
        <taxon>campanulids</taxon>
        <taxon>Asterales</taxon>
        <taxon>Asteraceae</taxon>
        <taxon>Asteroideae</taxon>
        <taxon>Anthemideae</taxon>
        <taxon>Artemisiinae</taxon>
        <taxon>Artemisia</taxon>
    </lineage>
</organism>
<accession>A0A2U1LGG9</accession>
<dbReference type="EMBL" id="PKPP01009505">
    <property type="protein sequence ID" value="PWA48099.1"/>
    <property type="molecule type" value="Genomic_DNA"/>
</dbReference>
<comment type="similarity">
    <text evidence="3 4">Belongs to the small heat shock protein (HSP20) family.</text>
</comment>
<dbReference type="InterPro" id="IPR002068">
    <property type="entry name" value="A-crystallin/Hsp20_dom"/>
</dbReference>
<evidence type="ECO:0000256" key="1">
    <source>
        <dbReference type="ARBA" id="ARBA00022946"/>
    </source>
</evidence>
<dbReference type="STRING" id="35608.A0A2U1LGG9"/>
<dbReference type="PANTHER" id="PTHR46991">
    <property type="entry name" value="23.5 KDA HEAT SHOCK PROTEIN, MITOCHONDRIAL"/>
    <property type="match status" value="1"/>
</dbReference>
<dbReference type="Gene3D" id="2.60.40.790">
    <property type="match status" value="1"/>
</dbReference>
<name>A0A2U1LGG9_ARTAN</name>
<dbReference type="InterPro" id="IPR008978">
    <property type="entry name" value="HSP20-like_chaperone"/>
</dbReference>
<evidence type="ECO:0000313" key="6">
    <source>
        <dbReference type="EMBL" id="PWA48099.1"/>
    </source>
</evidence>
<evidence type="ECO:0000259" key="5">
    <source>
        <dbReference type="PROSITE" id="PS01031"/>
    </source>
</evidence>